<dbReference type="Pfam" id="PF01844">
    <property type="entry name" value="HNH"/>
    <property type="match status" value="1"/>
</dbReference>
<dbReference type="InterPro" id="IPR003615">
    <property type="entry name" value="HNH_nuc"/>
</dbReference>
<dbReference type="InterPro" id="IPR025938">
    <property type="entry name" value="RRXRR_dom"/>
</dbReference>
<evidence type="ECO:0000313" key="3">
    <source>
        <dbReference type="Proteomes" id="UP000654345"/>
    </source>
</evidence>
<dbReference type="InterPro" id="IPR047693">
    <property type="entry name" value="RNA-guided_IscB-like"/>
</dbReference>
<organism evidence="2 3">
    <name type="scientific">Ktedonobacter robiniae</name>
    <dbReference type="NCBI Taxonomy" id="2778365"/>
    <lineage>
        <taxon>Bacteria</taxon>
        <taxon>Bacillati</taxon>
        <taxon>Chloroflexota</taxon>
        <taxon>Ktedonobacteria</taxon>
        <taxon>Ktedonobacterales</taxon>
        <taxon>Ktedonobacteraceae</taxon>
        <taxon>Ktedonobacter</taxon>
    </lineage>
</organism>
<protein>
    <recommendedName>
        <fullName evidence="1">HNH nuclease domain-containing protein</fullName>
    </recommendedName>
</protein>
<dbReference type="Gene3D" id="1.10.30.50">
    <property type="match status" value="1"/>
</dbReference>
<dbReference type="InterPro" id="IPR002711">
    <property type="entry name" value="HNH"/>
</dbReference>
<dbReference type="Proteomes" id="UP000654345">
    <property type="component" value="Unassembled WGS sequence"/>
</dbReference>
<evidence type="ECO:0000259" key="1">
    <source>
        <dbReference type="SMART" id="SM00507"/>
    </source>
</evidence>
<proteinExistence type="predicted"/>
<dbReference type="CDD" id="cd00085">
    <property type="entry name" value="HNHc"/>
    <property type="match status" value="1"/>
</dbReference>
<gene>
    <name evidence="2" type="ORF">KSB_18010</name>
</gene>
<comment type="caution">
    <text evidence="2">The sequence shown here is derived from an EMBL/GenBank/DDBJ whole genome shotgun (WGS) entry which is preliminary data.</text>
</comment>
<dbReference type="EMBL" id="BNJG01000001">
    <property type="protein sequence ID" value="GHO53326.1"/>
    <property type="molecule type" value="Genomic_DNA"/>
</dbReference>
<dbReference type="NCBIfam" id="NF040563">
    <property type="entry name" value="guided_IscB"/>
    <property type="match status" value="1"/>
</dbReference>
<sequence length="441" mass="49017">MSNVFVVDTLKHPLTPVHPGRARRLLTAGKAAVYRTAPFTIILTREVEHPAPAPLRLKIDPGAHTTGLALVDDAGGEVVWAAELTHRGAAIKKALDTRRNVRRGRRSRKTRYRAPRFANRRRRAGWLPPSLVSRVENILTWVARISGIAHVTTLSQELVRFDLQKLEHPDISGVEYQQGTLFGYEVREYCLEKWGRACAYCGATGIPLQLEHILARARGGSQRVSNLTLACEACNLAKGTQDIRDFLAHDPVRLERILRQAKTPLKAAAAVNVTRWELFERLKATGLPVETGSGGLTKYHRITRALPKTHWLDAAVVGASTSQRLRTGDVVPLLVHATGRGHRRLCNVNVLGFPVSHRKRRKRYFGYQTGDLVRAVVPERFACRGTHVGRVAVKASGYFTITTAHSKVTDVPHRFCRLIGRSTGYTYQVGTRHAAPSPSRP</sequence>
<dbReference type="RefSeq" id="WP_201370166.1">
    <property type="nucleotide sequence ID" value="NZ_BNJG01000001.1"/>
</dbReference>
<accession>A0ABQ3UKX5</accession>
<dbReference type="Pfam" id="PF14239">
    <property type="entry name" value="RRXRR"/>
    <property type="match status" value="1"/>
</dbReference>
<feature type="domain" description="HNH nuclease" evidence="1">
    <location>
        <begin position="185"/>
        <end position="236"/>
    </location>
</feature>
<evidence type="ECO:0000313" key="2">
    <source>
        <dbReference type="EMBL" id="GHO53326.1"/>
    </source>
</evidence>
<keyword evidence="3" id="KW-1185">Reference proteome</keyword>
<dbReference type="SMART" id="SM00507">
    <property type="entry name" value="HNHc"/>
    <property type="match status" value="1"/>
</dbReference>
<name>A0ABQ3UKX5_9CHLR</name>
<reference evidence="2 3" key="1">
    <citation type="journal article" date="2021" name="Int. J. Syst. Evol. Microbiol.">
        <title>Reticulibacter mediterranei gen. nov., sp. nov., within the new family Reticulibacteraceae fam. nov., and Ktedonospora formicarum gen. nov., sp. nov., Ktedonobacter robiniae sp. nov., Dictyobacter formicarum sp. nov. and Dictyobacter arantiisoli sp. nov., belonging to the class Ktedonobacteria.</title>
        <authorList>
            <person name="Yabe S."/>
            <person name="Zheng Y."/>
            <person name="Wang C.M."/>
            <person name="Sakai Y."/>
            <person name="Abe K."/>
            <person name="Yokota A."/>
            <person name="Donadio S."/>
            <person name="Cavaletti L."/>
            <person name="Monciardini P."/>
        </authorList>
    </citation>
    <scope>NUCLEOTIDE SEQUENCE [LARGE SCALE GENOMIC DNA]</scope>
    <source>
        <strain evidence="2 3">SOSP1-30</strain>
    </source>
</reference>